<dbReference type="Gene3D" id="3.30.560.10">
    <property type="entry name" value="Glucose Oxidase, domain 3"/>
    <property type="match status" value="2"/>
</dbReference>
<organism evidence="3 4">
    <name type="scientific">Acanthamoeba castellanii (strain ATCC 30010 / Neff)</name>
    <dbReference type="NCBI Taxonomy" id="1257118"/>
    <lineage>
        <taxon>Eukaryota</taxon>
        <taxon>Amoebozoa</taxon>
        <taxon>Discosea</taxon>
        <taxon>Longamoebia</taxon>
        <taxon>Centramoebida</taxon>
        <taxon>Acanthamoebidae</taxon>
        <taxon>Acanthamoeba</taxon>
    </lineage>
</organism>
<dbReference type="STRING" id="1257118.L8GJS0"/>
<dbReference type="InterPro" id="IPR007867">
    <property type="entry name" value="GMC_OxRtase_C"/>
</dbReference>
<dbReference type="SUPFAM" id="SSF51905">
    <property type="entry name" value="FAD/NAD(P)-binding domain"/>
    <property type="match status" value="1"/>
</dbReference>
<protein>
    <submittedName>
        <fullName evidence="3">Glucosemethanol-choline oxidoreductase</fullName>
    </submittedName>
</protein>
<reference evidence="3 4" key="1">
    <citation type="journal article" date="2013" name="Genome Biol.">
        <title>Genome of Acanthamoeba castellanii highlights extensive lateral gene transfer and early evolution of tyrosine kinase signaling.</title>
        <authorList>
            <person name="Clarke M."/>
            <person name="Lohan A.J."/>
            <person name="Liu B."/>
            <person name="Lagkouvardos I."/>
            <person name="Roy S."/>
            <person name="Zafar N."/>
            <person name="Bertelli C."/>
            <person name="Schilde C."/>
            <person name="Kianianmomeni A."/>
            <person name="Burglin T.R."/>
            <person name="Frech C."/>
            <person name="Turcotte B."/>
            <person name="Kopec K.O."/>
            <person name="Synnott J.M."/>
            <person name="Choo C."/>
            <person name="Paponov I."/>
            <person name="Finkler A."/>
            <person name="Soon Heng Tan C."/>
            <person name="Hutchins A.P."/>
            <person name="Weinmeier T."/>
            <person name="Rattei T."/>
            <person name="Chu J.S."/>
            <person name="Gimenez G."/>
            <person name="Irimia M."/>
            <person name="Rigden D.J."/>
            <person name="Fitzpatrick D.A."/>
            <person name="Lorenzo-Morales J."/>
            <person name="Bateman A."/>
            <person name="Chiu C.H."/>
            <person name="Tang P."/>
            <person name="Hegemann P."/>
            <person name="Fromm H."/>
            <person name="Raoult D."/>
            <person name="Greub G."/>
            <person name="Miranda-Saavedra D."/>
            <person name="Chen N."/>
            <person name="Nash P."/>
            <person name="Ginger M.L."/>
            <person name="Horn M."/>
            <person name="Schaap P."/>
            <person name="Caler L."/>
            <person name="Loftus B."/>
        </authorList>
    </citation>
    <scope>NUCLEOTIDE SEQUENCE [LARGE SCALE GENOMIC DNA]</scope>
    <source>
        <strain evidence="3 4">Neff</strain>
    </source>
</reference>
<evidence type="ECO:0000313" key="3">
    <source>
        <dbReference type="EMBL" id="ELR13272.1"/>
    </source>
</evidence>
<dbReference type="PANTHER" id="PTHR11552:SF147">
    <property type="entry name" value="CHOLINE DEHYDROGENASE, MITOCHONDRIAL"/>
    <property type="match status" value="1"/>
</dbReference>
<evidence type="ECO:0000313" key="4">
    <source>
        <dbReference type="Proteomes" id="UP000011083"/>
    </source>
</evidence>
<accession>L8GJS0</accession>
<dbReference type="PANTHER" id="PTHR11552">
    <property type="entry name" value="GLUCOSE-METHANOL-CHOLINE GMC OXIDOREDUCTASE"/>
    <property type="match status" value="1"/>
</dbReference>
<dbReference type="OrthoDB" id="269227at2759"/>
<name>L8GJS0_ACACF</name>
<keyword evidence="4" id="KW-1185">Reference proteome</keyword>
<evidence type="ECO:0000259" key="2">
    <source>
        <dbReference type="Pfam" id="PF05199"/>
    </source>
</evidence>
<dbReference type="EMBL" id="KB008095">
    <property type="protein sequence ID" value="ELR13272.1"/>
    <property type="molecule type" value="Genomic_DNA"/>
</dbReference>
<dbReference type="Pfam" id="PF05199">
    <property type="entry name" value="GMC_oxred_C"/>
    <property type="match status" value="1"/>
</dbReference>
<proteinExistence type="inferred from homology"/>
<dbReference type="Proteomes" id="UP000011083">
    <property type="component" value="Unassembled WGS sequence"/>
</dbReference>
<evidence type="ECO:0000256" key="1">
    <source>
        <dbReference type="ARBA" id="ARBA00010790"/>
    </source>
</evidence>
<dbReference type="GeneID" id="14913808"/>
<dbReference type="RefSeq" id="XP_004335285.1">
    <property type="nucleotide sequence ID" value="XM_004335237.1"/>
</dbReference>
<comment type="similarity">
    <text evidence="1">Belongs to the GMC oxidoreductase family.</text>
</comment>
<gene>
    <name evidence="3" type="ORF">ACA1_148010</name>
</gene>
<dbReference type="GO" id="GO:0016614">
    <property type="term" value="F:oxidoreductase activity, acting on CH-OH group of donors"/>
    <property type="evidence" value="ECO:0007669"/>
    <property type="project" value="InterPro"/>
</dbReference>
<sequence length="230" mass="25305">MDKAVVENIGNLVRYLLFKKGPYTSQALESMAFIRTENCHLPDPIPDLQIHCLFSGLTGTEPEKLKAQFGLNIEGYETSQFGFSLLPTLLHPKIRGSVRLRSNYPFALSTSEEDPESDGYVRALVIKNCLTVYHPTGTARMGPVQVKTTVVDTHLRVHGLKSLRVADLSVFPEIISGNTNAPAIMIGEKASDIILHDTLISTADGQQQPATTTVVVAAARARHIVEQLWR</sequence>
<dbReference type="VEuPathDB" id="AmoebaDB:ACA1_148010"/>
<dbReference type="SUPFAM" id="SSF54373">
    <property type="entry name" value="FAD-linked reductases, C-terminal domain"/>
    <property type="match status" value="1"/>
</dbReference>
<dbReference type="InterPro" id="IPR012132">
    <property type="entry name" value="GMC_OxRdtase"/>
</dbReference>
<dbReference type="Gene3D" id="3.50.50.60">
    <property type="entry name" value="FAD/NAD(P)-binding domain"/>
    <property type="match status" value="1"/>
</dbReference>
<feature type="domain" description="Glucose-methanol-choline oxidoreductase C-terminal" evidence="2">
    <location>
        <begin position="110"/>
        <end position="187"/>
    </location>
</feature>
<dbReference type="InterPro" id="IPR036188">
    <property type="entry name" value="FAD/NAD-bd_sf"/>
</dbReference>
<dbReference type="GO" id="GO:0050660">
    <property type="term" value="F:flavin adenine dinucleotide binding"/>
    <property type="evidence" value="ECO:0007669"/>
    <property type="project" value="InterPro"/>
</dbReference>
<dbReference type="KEGG" id="acan:ACA1_148010"/>
<dbReference type="AlphaFoldDB" id="L8GJS0"/>